<name>T1J8G7_STRMM</name>
<feature type="transmembrane region" description="Helical" evidence="7">
    <location>
        <begin position="78"/>
        <end position="98"/>
    </location>
</feature>
<reference evidence="10" key="1">
    <citation type="submission" date="2011-05" db="EMBL/GenBank/DDBJ databases">
        <authorList>
            <person name="Richards S.R."/>
            <person name="Qu J."/>
            <person name="Jiang H."/>
            <person name="Jhangiani S.N."/>
            <person name="Agravi P."/>
            <person name="Goodspeed R."/>
            <person name="Gross S."/>
            <person name="Mandapat C."/>
            <person name="Jackson L."/>
            <person name="Mathew T."/>
            <person name="Pu L."/>
            <person name="Thornton R."/>
            <person name="Saada N."/>
            <person name="Wilczek-Boney K.B."/>
            <person name="Lee S."/>
            <person name="Kovar C."/>
            <person name="Wu Y."/>
            <person name="Scherer S.E."/>
            <person name="Worley K.C."/>
            <person name="Muzny D.M."/>
            <person name="Gibbs R."/>
        </authorList>
    </citation>
    <scope>NUCLEOTIDE SEQUENCE</scope>
    <source>
        <strain evidence="10">Brora</strain>
    </source>
</reference>
<dbReference type="HOGENOM" id="CLU_043600_1_0_1"/>
<sequence length="401" mass="45371">MEDLLTTAVVNSSSDEDERCKYVDYNYDIIISIICGMYLIFGVVYSLFGYRCFKAIMFLTGFIFGSVVVYLICLEENLLSSLGNAGVALGAGVLFGLITMLVQYVGLFMTGFHLGILLGVVTVAVLHHLQMINTVWITAGTLIGSGLVFAVATLYWQKGLTIIGTSVYGGAIIAASMDYFIEKFIMLYWIWDRLRVADWSPTPCWFSWLILAVWPFMIVLGTITQFRITGRGIYHQELLPTKKSRQVNLNRIRKQECRADVRQKRYRYLYQVRTAHGDIISQSLQKKAWPTSSDGTMTIRSDEATLRTTASLNPSESTTTTMSQKKGIVRTGVACFEKPKWRLFDESRRVKQNLNIDSVVKTKCTCILIEKKQSKSVVHSQSLSNVRKGYVRLHEFQQILA</sequence>
<evidence type="ECO:0000256" key="6">
    <source>
        <dbReference type="ARBA" id="ARBA00049737"/>
    </source>
</evidence>
<dbReference type="InterPro" id="IPR040236">
    <property type="entry name" value="TMEM198"/>
</dbReference>
<dbReference type="GO" id="GO:0005886">
    <property type="term" value="C:plasma membrane"/>
    <property type="evidence" value="ECO:0007669"/>
    <property type="project" value="TreeGrafter"/>
</dbReference>
<dbReference type="AlphaFoldDB" id="T1J8G7"/>
<keyword evidence="10" id="KW-1185">Reference proteome</keyword>
<protein>
    <recommendedName>
        <fullName evidence="6">Transmembrane protein 198</fullName>
    </recommendedName>
</protein>
<evidence type="ECO:0000256" key="5">
    <source>
        <dbReference type="ARBA" id="ARBA00023136"/>
    </source>
</evidence>
<feature type="transmembrane region" description="Helical" evidence="7">
    <location>
        <begin position="29"/>
        <end position="48"/>
    </location>
</feature>
<feature type="transmembrane region" description="Helical" evidence="7">
    <location>
        <begin position="55"/>
        <end position="72"/>
    </location>
</feature>
<feature type="domain" description="TM7S3/TM198-like" evidence="8">
    <location>
        <begin position="35"/>
        <end position="226"/>
    </location>
</feature>
<dbReference type="STRING" id="126957.T1J8G7"/>
<evidence type="ECO:0000256" key="7">
    <source>
        <dbReference type="SAM" id="Phobius"/>
    </source>
</evidence>
<dbReference type="PANTHER" id="PTHR31247:SF5">
    <property type="entry name" value="DUF4203 DOMAIN-CONTAINING PROTEIN"/>
    <property type="match status" value="1"/>
</dbReference>
<evidence type="ECO:0000259" key="8">
    <source>
        <dbReference type="Pfam" id="PF13886"/>
    </source>
</evidence>
<feature type="transmembrane region" description="Helical" evidence="7">
    <location>
        <begin position="168"/>
        <end position="190"/>
    </location>
</feature>
<feature type="transmembrane region" description="Helical" evidence="7">
    <location>
        <begin position="135"/>
        <end position="156"/>
    </location>
</feature>
<dbReference type="eggNOG" id="ENOG502QS1E">
    <property type="taxonomic scope" value="Eukaryota"/>
</dbReference>
<evidence type="ECO:0000256" key="3">
    <source>
        <dbReference type="ARBA" id="ARBA00022692"/>
    </source>
</evidence>
<dbReference type="Proteomes" id="UP000014500">
    <property type="component" value="Unassembled WGS sequence"/>
</dbReference>
<dbReference type="InterPro" id="IPR025256">
    <property type="entry name" value="TM7S3/TM198-like_dom"/>
</dbReference>
<comment type="subcellular location">
    <subcellularLocation>
        <location evidence="1">Membrane</location>
        <topology evidence="1">Multi-pass membrane protein</topology>
    </subcellularLocation>
</comment>
<reference evidence="9" key="2">
    <citation type="submission" date="2015-02" db="UniProtKB">
        <authorList>
            <consortium name="EnsemblMetazoa"/>
        </authorList>
    </citation>
    <scope>IDENTIFICATION</scope>
</reference>
<evidence type="ECO:0000313" key="9">
    <source>
        <dbReference type="EnsemblMetazoa" id="SMAR009999-PA"/>
    </source>
</evidence>
<evidence type="ECO:0000256" key="2">
    <source>
        <dbReference type="ARBA" id="ARBA00006244"/>
    </source>
</evidence>
<dbReference type="Pfam" id="PF13886">
    <property type="entry name" value="TM7S3_TM198"/>
    <property type="match status" value="1"/>
</dbReference>
<evidence type="ECO:0000256" key="1">
    <source>
        <dbReference type="ARBA" id="ARBA00004141"/>
    </source>
</evidence>
<evidence type="ECO:0000313" key="10">
    <source>
        <dbReference type="Proteomes" id="UP000014500"/>
    </source>
</evidence>
<dbReference type="PANTHER" id="PTHR31247">
    <property type="entry name" value="TRANSMEMBRANE PROTEIN 198 FAMILY MEMBER"/>
    <property type="match status" value="1"/>
</dbReference>
<feature type="transmembrane region" description="Helical" evidence="7">
    <location>
        <begin position="205"/>
        <end position="223"/>
    </location>
</feature>
<dbReference type="OMA" id="NHTMIDL"/>
<accession>T1J8G7</accession>
<dbReference type="PhylomeDB" id="T1J8G7"/>
<evidence type="ECO:0000256" key="4">
    <source>
        <dbReference type="ARBA" id="ARBA00022989"/>
    </source>
</evidence>
<feature type="transmembrane region" description="Helical" evidence="7">
    <location>
        <begin position="105"/>
        <end position="129"/>
    </location>
</feature>
<organism evidence="9 10">
    <name type="scientific">Strigamia maritima</name>
    <name type="common">European centipede</name>
    <name type="synonym">Geophilus maritimus</name>
    <dbReference type="NCBI Taxonomy" id="126957"/>
    <lineage>
        <taxon>Eukaryota</taxon>
        <taxon>Metazoa</taxon>
        <taxon>Ecdysozoa</taxon>
        <taxon>Arthropoda</taxon>
        <taxon>Myriapoda</taxon>
        <taxon>Chilopoda</taxon>
        <taxon>Pleurostigmophora</taxon>
        <taxon>Geophilomorpha</taxon>
        <taxon>Linotaeniidae</taxon>
        <taxon>Strigamia</taxon>
    </lineage>
</organism>
<proteinExistence type="inferred from homology"/>
<dbReference type="EMBL" id="JH431954">
    <property type="status" value="NOT_ANNOTATED_CDS"/>
    <property type="molecule type" value="Genomic_DNA"/>
</dbReference>
<comment type="similarity">
    <text evidence="2">Belongs to the TMEM198 family.</text>
</comment>
<keyword evidence="5 7" id="KW-0472">Membrane</keyword>
<keyword evidence="4 7" id="KW-1133">Transmembrane helix</keyword>
<dbReference type="EnsemblMetazoa" id="SMAR009999-RA">
    <property type="protein sequence ID" value="SMAR009999-PA"/>
    <property type="gene ID" value="SMAR009999"/>
</dbReference>
<keyword evidence="3 7" id="KW-0812">Transmembrane</keyword>